<keyword evidence="4" id="KW-1185">Reference proteome</keyword>
<proteinExistence type="predicted"/>
<accession>A0AAV3A233</accession>
<dbReference type="EMBL" id="DYDO01000007">
    <property type="protein sequence ID" value="DBA21550.1"/>
    <property type="molecule type" value="Genomic_DNA"/>
</dbReference>
<gene>
    <name evidence="3" type="ORF">GDO54_018163</name>
</gene>
<reference evidence="3" key="1">
    <citation type="thesis" date="2020" institute="ProQuest LLC" country="789 East Eisenhower Parkway, Ann Arbor, MI, USA">
        <title>Comparative Genomics and Chromosome Evolution.</title>
        <authorList>
            <person name="Mudd A.B."/>
        </authorList>
    </citation>
    <scope>NUCLEOTIDE SEQUENCE</scope>
    <source>
        <strain evidence="3">1538</strain>
        <tissue evidence="3">Blood</tissue>
    </source>
</reference>
<name>A0AAV3A233_PYXAD</name>
<evidence type="ECO:0000313" key="4">
    <source>
        <dbReference type="Proteomes" id="UP001181693"/>
    </source>
</evidence>
<organism evidence="3 4">
    <name type="scientific">Pyxicephalus adspersus</name>
    <name type="common">African bullfrog</name>
    <dbReference type="NCBI Taxonomy" id="30357"/>
    <lineage>
        <taxon>Eukaryota</taxon>
        <taxon>Metazoa</taxon>
        <taxon>Chordata</taxon>
        <taxon>Craniata</taxon>
        <taxon>Vertebrata</taxon>
        <taxon>Euteleostomi</taxon>
        <taxon>Amphibia</taxon>
        <taxon>Batrachia</taxon>
        <taxon>Anura</taxon>
        <taxon>Neobatrachia</taxon>
        <taxon>Ranoidea</taxon>
        <taxon>Pyxicephalidae</taxon>
        <taxon>Pyxicephalinae</taxon>
        <taxon>Pyxicephalus</taxon>
    </lineage>
</organism>
<protein>
    <submittedName>
        <fullName evidence="3">Uncharacterized protein</fullName>
    </submittedName>
</protein>
<feature type="transmembrane region" description="Helical" evidence="2">
    <location>
        <begin position="35"/>
        <end position="61"/>
    </location>
</feature>
<keyword evidence="2" id="KW-0812">Transmembrane</keyword>
<comment type="caution">
    <text evidence="3">The sequence shown here is derived from an EMBL/GenBank/DDBJ whole genome shotgun (WGS) entry which is preliminary data.</text>
</comment>
<feature type="region of interest" description="Disordered" evidence="1">
    <location>
        <begin position="73"/>
        <end position="101"/>
    </location>
</feature>
<feature type="compositionally biased region" description="Low complexity" evidence="1">
    <location>
        <begin position="91"/>
        <end position="101"/>
    </location>
</feature>
<dbReference type="AlphaFoldDB" id="A0AAV3A233"/>
<evidence type="ECO:0000256" key="1">
    <source>
        <dbReference type="SAM" id="MobiDB-lite"/>
    </source>
</evidence>
<dbReference type="Proteomes" id="UP001181693">
    <property type="component" value="Unassembled WGS sequence"/>
</dbReference>
<keyword evidence="2" id="KW-1133">Transmembrane helix</keyword>
<evidence type="ECO:0000313" key="3">
    <source>
        <dbReference type="EMBL" id="DBA21550.1"/>
    </source>
</evidence>
<keyword evidence="2" id="KW-0472">Membrane</keyword>
<sequence>MSIIKNTPVTKSGNDDIKAFFTLIKKELKNQLRSYIIMTVSILGTLILLGSIAIVWIIYYLRPKPGKQIYLEKEEKTPSPVESTIEEESTSKSSESVYETP</sequence>
<evidence type="ECO:0000256" key="2">
    <source>
        <dbReference type="SAM" id="Phobius"/>
    </source>
</evidence>